<evidence type="ECO:0000313" key="2">
    <source>
        <dbReference type="Proteomes" id="UP001151760"/>
    </source>
</evidence>
<sequence length="146" mass="16199">MAQDYLSALLKQADDYNKNHHMAVLKALESSATFKDLLSLAKFNSNRIEDLRSNCGGVLDNILNKLAQTRLSSVLAQKMESQPMLSIQNSVQKHTYVLQPVTGNAKYSKQRSNSSNRDHPLQKAAVSLDDVTISMSKSGYRDVLVS</sequence>
<dbReference type="EMBL" id="BQNB010008556">
    <property type="protein sequence ID" value="GJS51009.1"/>
    <property type="molecule type" value="Genomic_DNA"/>
</dbReference>
<protein>
    <submittedName>
        <fullName evidence="1">Pleckstrin domain superfamily protein</fullName>
    </submittedName>
</protein>
<evidence type="ECO:0000313" key="1">
    <source>
        <dbReference type="EMBL" id="GJS51009.1"/>
    </source>
</evidence>
<accession>A0ABQ4WDS3</accession>
<gene>
    <name evidence="1" type="ORF">Tco_0624371</name>
</gene>
<proteinExistence type="predicted"/>
<name>A0ABQ4WDS3_9ASTR</name>
<organism evidence="1 2">
    <name type="scientific">Tanacetum coccineum</name>
    <dbReference type="NCBI Taxonomy" id="301880"/>
    <lineage>
        <taxon>Eukaryota</taxon>
        <taxon>Viridiplantae</taxon>
        <taxon>Streptophyta</taxon>
        <taxon>Embryophyta</taxon>
        <taxon>Tracheophyta</taxon>
        <taxon>Spermatophyta</taxon>
        <taxon>Magnoliopsida</taxon>
        <taxon>eudicotyledons</taxon>
        <taxon>Gunneridae</taxon>
        <taxon>Pentapetalae</taxon>
        <taxon>asterids</taxon>
        <taxon>campanulids</taxon>
        <taxon>Asterales</taxon>
        <taxon>Asteraceae</taxon>
        <taxon>Asteroideae</taxon>
        <taxon>Anthemideae</taxon>
        <taxon>Anthemidinae</taxon>
        <taxon>Tanacetum</taxon>
    </lineage>
</organism>
<comment type="caution">
    <text evidence="1">The sequence shown here is derived from an EMBL/GenBank/DDBJ whole genome shotgun (WGS) entry which is preliminary data.</text>
</comment>
<reference evidence="1" key="2">
    <citation type="submission" date="2022-01" db="EMBL/GenBank/DDBJ databases">
        <authorList>
            <person name="Yamashiro T."/>
            <person name="Shiraishi A."/>
            <person name="Satake H."/>
            <person name="Nakayama K."/>
        </authorList>
    </citation>
    <scope>NUCLEOTIDE SEQUENCE</scope>
</reference>
<reference evidence="1" key="1">
    <citation type="journal article" date="2022" name="Int. J. Mol. Sci.">
        <title>Draft Genome of Tanacetum Coccineum: Genomic Comparison of Closely Related Tanacetum-Family Plants.</title>
        <authorList>
            <person name="Yamashiro T."/>
            <person name="Shiraishi A."/>
            <person name="Nakayama K."/>
            <person name="Satake H."/>
        </authorList>
    </citation>
    <scope>NUCLEOTIDE SEQUENCE</scope>
</reference>
<dbReference type="Proteomes" id="UP001151760">
    <property type="component" value="Unassembled WGS sequence"/>
</dbReference>
<keyword evidence="2" id="KW-1185">Reference proteome</keyword>